<dbReference type="PANTHER" id="PTHR46336:SF8">
    <property type="entry name" value="BTB DOMAIN-CONTAINING PROTEIN"/>
    <property type="match status" value="1"/>
</dbReference>
<dbReference type="CDD" id="cd18186">
    <property type="entry name" value="BTB_POZ_ZBTB_KLHL-like"/>
    <property type="match status" value="1"/>
</dbReference>
<organism evidence="6 8">
    <name type="scientific">Microthlaspi erraticum</name>
    <dbReference type="NCBI Taxonomy" id="1685480"/>
    <lineage>
        <taxon>Eukaryota</taxon>
        <taxon>Viridiplantae</taxon>
        <taxon>Streptophyta</taxon>
        <taxon>Embryophyta</taxon>
        <taxon>Tracheophyta</taxon>
        <taxon>Spermatophyta</taxon>
        <taxon>Magnoliopsida</taxon>
        <taxon>eudicotyledons</taxon>
        <taxon>Gunneridae</taxon>
        <taxon>Pentapetalae</taxon>
        <taxon>rosids</taxon>
        <taxon>malvids</taxon>
        <taxon>Brassicales</taxon>
        <taxon>Brassicaceae</taxon>
        <taxon>Coluteocarpeae</taxon>
        <taxon>Microthlaspi</taxon>
    </lineage>
</organism>
<dbReference type="InterPro" id="IPR000210">
    <property type="entry name" value="BTB/POZ_dom"/>
</dbReference>
<feature type="domain" description="BTB" evidence="5">
    <location>
        <begin position="75"/>
        <end position="144"/>
    </location>
</feature>
<comment type="pathway">
    <text evidence="2">Protein modification; protein ubiquitination.</text>
</comment>
<dbReference type="Gene3D" id="1.25.40.420">
    <property type="match status" value="1"/>
</dbReference>
<evidence type="ECO:0000256" key="2">
    <source>
        <dbReference type="ARBA" id="ARBA00004906"/>
    </source>
</evidence>
<dbReference type="EMBL" id="CACVBM020000321">
    <property type="protein sequence ID" value="CAA7017408.1"/>
    <property type="molecule type" value="Genomic_DNA"/>
</dbReference>
<evidence type="ECO:0000313" key="6">
    <source>
        <dbReference type="EMBL" id="CAA7017408.1"/>
    </source>
</evidence>
<reference evidence="6 8" key="1">
    <citation type="submission" date="2020-01" db="EMBL/GenBank/DDBJ databases">
        <authorList>
            <person name="Mishra B."/>
        </authorList>
    </citation>
    <scope>NUCLEOTIDE SEQUENCE [LARGE SCALE GENOMIC DNA]</scope>
</reference>
<evidence type="ECO:0000313" key="7">
    <source>
        <dbReference type="EMBL" id="CAA7040238.1"/>
    </source>
</evidence>
<dbReference type="InterPro" id="IPR045890">
    <property type="entry name" value="POB1-like"/>
</dbReference>
<dbReference type="GO" id="GO:0016567">
    <property type="term" value="P:protein ubiquitination"/>
    <property type="evidence" value="ECO:0007669"/>
    <property type="project" value="UniProtKB-UniPathway"/>
</dbReference>
<proteinExistence type="predicted"/>
<dbReference type="GO" id="GO:0005634">
    <property type="term" value="C:nucleus"/>
    <property type="evidence" value="ECO:0007669"/>
    <property type="project" value="TreeGrafter"/>
</dbReference>
<name>A0A6D2HNQ3_9BRAS</name>
<keyword evidence="3" id="KW-0833">Ubl conjugation pathway</keyword>
<dbReference type="InterPro" id="IPR011705">
    <property type="entry name" value="BACK"/>
</dbReference>
<keyword evidence="8" id="KW-1185">Reference proteome</keyword>
<protein>
    <recommendedName>
        <fullName evidence="5">BTB domain-containing protein</fullName>
    </recommendedName>
</protein>
<evidence type="ECO:0000256" key="3">
    <source>
        <dbReference type="ARBA" id="ARBA00022786"/>
    </source>
</evidence>
<dbReference type="Gene3D" id="3.30.710.10">
    <property type="entry name" value="Potassium Channel Kv1.1, Chain A"/>
    <property type="match status" value="1"/>
</dbReference>
<evidence type="ECO:0000256" key="4">
    <source>
        <dbReference type="SAM" id="MobiDB-lite"/>
    </source>
</evidence>
<sequence>MGLDSDLSLSGSGSDHVNFGFAFNDVNFSDRLLRIEIAHGGEVSRASDVGCVRDRKRRREEDEDVNNNETHKGGEDETTNPSVKELHISSPILAAKSPFFYKLFSNGMLESEQKHVTLKIDASEEAAVMELLKFMYSNSLTLTNVPALLSVLMAADKFEVASCMKHCCSLLRTMPMTLDSALLLLHLPPTLIMADSVKPLVNSARRFIASRYKDISNSPVEEVMALPLIGIKILLANDDLQVSSEDVVYELVSRWLRLHYSGVRERQDVLASHLARFIRFPHMSCQRLKRMLLSDDFRPSIAKSIVLDALFFKTDSSDDRPAASSLNRRLVERAYNFKPIKTVEFEAPRQHCIVYMDFKRRECESLYPSRWTMSQAFQLGGRMFYLSAHCTMDQLSLSPCFGLFLWLHGNGSVSQALNYQFSARSKPTEEFRVRVRKNFTLVGGQAVGFRDLFGMPWDRFMAEDCPHFINGVLHLRAELSIGHL</sequence>
<dbReference type="FunFam" id="1.25.40.420:FF:000008">
    <property type="entry name" value="BTB/POZ domain-containing protein POB1"/>
    <property type="match status" value="1"/>
</dbReference>
<evidence type="ECO:0000256" key="1">
    <source>
        <dbReference type="ARBA" id="ARBA00002668"/>
    </source>
</evidence>
<feature type="region of interest" description="Disordered" evidence="4">
    <location>
        <begin position="54"/>
        <end position="82"/>
    </location>
</feature>
<dbReference type="GO" id="GO:0010114">
    <property type="term" value="P:response to red light"/>
    <property type="evidence" value="ECO:0007669"/>
    <property type="project" value="TreeGrafter"/>
</dbReference>
<evidence type="ECO:0000259" key="5">
    <source>
        <dbReference type="PROSITE" id="PS50097"/>
    </source>
</evidence>
<dbReference type="Proteomes" id="UP000467841">
    <property type="component" value="Unassembled WGS sequence"/>
</dbReference>
<dbReference type="SMART" id="SM00225">
    <property type="entry name" value="BTB"/>
    <property type="match status" value="1"/>
</dbReference>
<accession>A0A6D2HNQ3</accession>
<dbReference type="OrthoDB" id="45365at2759"/>
<dbReference type="InterPro" id="IPR011333">
    <property type="entry name" value="SKP1/BTB/POZ_sf"/>
</dbReference>
<dbReference type="UniPathway" id="UPA00143"/>
<dbReference type="SUPFAM" id="SSF54695">
    <property type="entry name" value="POZ domain"/>
    <property type="match status" value="1"/>
</dbReference>
<dbReference type="SMART" id="SM00875">
    <property type="entry name" value="BACK"/>
    <property type="match status" value="1"/>
</dbReference>
<dbReference type="PROSITE" id="PS50097">
    <property type="entry name" value="BTB"/>
    <property type="match status" value="1"/>
</dbReference>
<dbReference type="EMBL" id="CACVBM020001226">
    <property type="protein sequence ID" value="CAA7040238.1"/>
    <property type="molecule type" value="Genomic_DNA"/>
</dbReference>
<comment type="function">
    <text evidence="1">May act as a substrate-specific adapter of an E3 ubiquitin-protein ligase complex (CUL3-RBX1-BTB) which mediates the ubiquitination and subsequent proteasomal degradation of target proteins.</text>
</comment>
<dbReference type="PANTHER" id="PTHR46336">
    <property type="entry name" value="OS02G0260700 PROTEIN"/>
    <property type="match status" value="1"/>
</dbReference>
<evidence type="ECO:0000313" key="8">
    <source>
        <dbReference type="Proteomes" id="UP000467841"/>
    </source>
</evidence>
<dbReference type="Pfam" id="PF00651">
    <property type="entry name" value="BTB"/>
    <property type="match status" value="1"/>
</dbReference>
<dbReference type="AlphaFoldDB" id="A0A6D2HNQ3"/>
<dbReference type="Pfam" id="PF07707">
    <property type="entry name" value="BACK"/>
    <property type="match status" value="1"/>
</dbReference>
<gene>
    <name evidence="7" type="ORF">MERR_LOCUS27473</name>
    <name evidence="6" type="ORF">MERR_LOCUS4643</name>
</gene>